<protein>
    <submittedName>
        <fullName evidence="1">Uncharacterized protein</fullName>
    </submittedName>
</protein>
<accession>B4CXQ2</accession>
<name>B4CXQ2_9BACT</name>
<reference evidence="1 2" key="1">
    <citation type="journal article" date="2011" name="J. Bacteriol.">
        <title>Genome sequence of Chthoniobacter flavus Ellin428, an aerobic heterotrophic soil bacterium.</title>
        <authorList>
            <person name="Kant R."/>
            <person name="van Passel M.W."/>
            <person name="Palva A."/>
            <person name="Lucas S."/>
            <person name="Lapidus A."/>
            <person name="Glavina Del Rio T."/>
            <person name="Dalin E."/>
            <person name="Tice H."/>
            <person name="Bruce D."/>
            <person name="Goodwin L."/>
            <person name="Pitluck S."/>
            <person name="Larimer F.W."/>
            <person name="Land M.L."/>
            <person name="Hauser L."/>
            <person name="Sangwan P."/>
            <person name="de Vos W.M."/>
            <person name="Janssen P.H."/>
            <person name="Smidt H."/>
        </authorList>
    </citation>
    <scope>NUCLEOTIDE SEQUENCE [LARGE SCALE GENOMIC DNA]</scope>
    <source>
        <strain evidence="1 2">Ellin428</strain>
    </source>
</reference>
<evidence type="ECO:0000313" key="1">
    <source>
        <dbReference type="EMBL" id="EDY21050.1"/>
    </source>
</evidence>
<dbReference type="Proteomes" id="UP000005824">
    <property type="component" value="Unassembled WGS sequence"/>
</dbReference>
<evidence type="ECO:0000313" key="2">
    <source>
        <dbReference type="Proteomes" id="UP000005824"/>
    </source>
</evidence>
<dbReference type="STRING" id="497964.CfE428DRAFT_1343"/>
<dbReference type="AlphaFoldDB" id="B4CXQ2"/>
<sequence>MDAIPPDVAKKLLNRDFANLVKRVQAGGKISRAERAMLQSLAAGAGGDGPAYVRNFVELAETLKVTRQTINGWKKFEDAPKPESNGLHDVAKWKEFMRQRGLKGGEETPDIQQALRARKLLAEVEERELRLAVKRGEFISVEQVRGDWTNLVGQATALLRRKFENELPPILSGLDATGIQEECRKAIDEVLAVLHAE</sequence>
<keyword evidence="2" id="KW-1185">Reference proteome</keyword>
<gene>
    <name evidence="1" type="ORF">CfE428DRAFT_1343</name>
</gene>
<dbReference type="eggNOG" id="ENOG503435Z">
    <property type="taxonomic scope" value="Bacteria"/>
</dbReference>
<dbReference type="InParanoid" id="B4CXQ2"/>
<dbReference type="RefSeq" id="WP_006978669.1">
    <property type="nucleotide sequence ID" value="NZ_ABVL01000003.1"/>
</dbReference>
<comment type="caution">
    <text evidence="1">The sequence shown here is derived from an EMBL/GenBank/DDBJ whole genome shotgun (WGS) entry which is preliminary data.</text>
</comment>
<proteinExistence type="predicted"/>
<organism evidence="1 2">
    <name type="scientific">Chthoniobacter flavus Ellin428</name>
    <dbReference type="NCBI Taxonomy" id="497964"/>
    <lineage>
        <taxon>Bacteria</taxon>
        <taxon>Pseudomonadati</taxon>
        <taxon>Verrucomicrobiota</taxon>
        <taxon>Spartobacteria</taxon>
        <taxon>Chthoniobacterales</taxon>
        <taxon>Chthoniobacteraceae</taxon>
        <taxon>Chthoniobacter</taxon>
    </lineage>
</organism>
<dbReference type="EMBL" id="ABVL01000003">
    <property type="protein sequence ID" value="EDY21050.1"/>
    <property type="molecule type" value="Genomic_DNA"/>
</dbReference>